<dbReference type="GO" id="GO:0007155">
    <property type="term" value="P:cell adhesion"/>
    <property type="evidence" value="ECO:0007669"/>
    <property type="project" value="InterPro"/>
</dbReference>
<gene>
    <name evidence="2" type="ORF">I8Y00_005618</name>
</gene>
<dbReference type="RefSeq" id="WP_174349226.1">
    <property type="nucleotide sequence ID" value="NZ_JAAMQE010000001.1"/>
</dbReference>
<accession>A0A8H9TYK8</accession>
<dbReference type="EMBL" id="DACSDU010000065">
    <property type="protein sequence ID" value="HAT1589196.1"/>
    <property type="molecule type" value="Genomic_DNA"/>
</dbReference>
<dbReference type="InterPro" id="IPR000259">
    <property type="entry name" value="Adhesion_dom_fimbrial"/>
</dbReference>
<dbReference type="SUPFAM" id="SSF49401">
    <property type="entry name" value="Bacterial adhesins"/>
    <property type="match status" value="1"/>
</dbReference>
<proteinExistence type="predicted"/>
<protein>
    <submittedName>
        <fullName evidence="2">Fimbrial protein</fullName>
    </submittedName>
</protein>
<feature type="domain" description="Fimbrial-type adhesion" evidence="1">
    <location>
        <begin position="187"/>
        <end position="321"/>
    </location>
</feature>
<name>A0A8H9TYK8_9ENTR</name>
<dbReference type="InterPro" id="IPR008966">
    <property type="entry name" value="Adhesion_dom_sf"/>
</dbReference>
<evidence type="ECO:0000259" key="1">
    <source>
        <dbReference type="Pfam" id="PF00419"/>
    </source>
</evidence>
<dbReference type="Pfam" id="PF00419">
    <property type="entry name" value="Fimbrial"/>
    <property type="match status" value="1"/>
</dbReference>
<dbReference type="Gene3D" id="2.60.40.1090">
    <property type="entry name" value="Fimbrial-type adhesion domain"/>
    <property type="match status" value="1"/>
</dbReference>
<dbReference type="AlphaFoldDB" id="A0A8H9TYK8"/>
<sequence length="323" mass="34199">MSTTLIQYGKRINPRGILFTLMLSAFIWSCLPVSALADAVVRHGNGLARNSSRLTDPTCPSGGDWISAGDGAAIVGNGCNILFGDVYIPKAGMYFIRFYVGLRSNHSVREYADSTKFYLDITKTISDQAGSISITTYTKNLSSQLVHHDVAFCDVLVDEQGEEYSLIPGDACASAIPLPPDPLAPETSCNINNGSGLSVHFDTIDRADLSTEPGVGNTAIKNLQIPVTCTGGVDVSVKMQLTQYTPLTINSTEVIKTTANGVGVAVLYNDQPLTSAANIPVTLKSGSNTLNLDFQAVRNPAVAAGDVPPGYFTASAVLVMTQQ</sequence>
<evidence type="ECO:0000313" key="2">
    <source>
        <dbReference type="EMBL" id="HAT1589196.1"/>
    </source>
</evidence>
<organism evidence="2">
    <name type="scientific">Citrobacter farmeri</name>
    <dbReference type="NCBI Taxonomy" id="67824"/>
    <lineage>
        <taxon>Bacteria</taxon>
        <taxon>Pseudomonadati</taxon>
        <taxon>Pseudomonadota</taxon>
        <taxon>Gammaproteobacteria</taxon>
        <taxon>Enterobacterales</taxon>
        <taxon>Enterobacteriaceae</taxon>
        <taxon>Citrobacter</taxon>
    </lineage>
</organism>
<comment type="caution">
    <text evidence="2">The sequence shown here is derived from an EMBL/GenBank/DDBJ whole genome shotgun (WGS) entry which is preliminary data.</text>
</comment>
<reference evidence="2" key="2">
    <citation type="submission" date="2020-11" db="EMBL/GenBank/DDBJ databases">
        <authorList>
            <consortium name="NCBI Pathogen Detection Project"/>
        </authorList>
    </citation>
    <scope>NUCLEOTIDE SEQUENCE</scope>
    <source>
        <strain evidence="2">YDC697-2</strain>
    </source>
</reference>
<dbReference type="Proteomes" id="UP000864563">
    <property type="component" value="Unassembled WGS sequence"/>
</dbReference>
<dbReference type="InterPro" id="IPR036937">
    <property type="entry name" value="Adhesion_dom_fimbrial_sf"/>
</dbReference>
<reference evidence="2" key="1">
    <citation type="journal article" date="2018" name="Genome Biol.">
        <title>SKESA: strategic k-mer extension for scrupulous assemblies.</title>
        <authorList>
            <person name="Souvorov A."/>
            <person name="Agarwala R."/>
            <person name="Lipman D.J."/>
        </authorList>
    </citation>
    <scope>NUCLEOTIDE SEQUENCE</scope>
    <source>
        <strain evidence="2">YDC697-2</strain>
    </source>
</reference>
<dbReference type="GO" id="GO:0009289">
    <property type="term" value="C:pilus"/>
    <property type="evidence" value="ECO:0007669"/>
    <property type="project" value="InterPro"/>
</dbReference>